<proteinExistence type="predicted"/>
<keyword evidence="1" id="KW-0812">Transmembrane</keyword>
<feature type="transmembrane region" description="Helical" evidence="1">
    <location>
        <begin position="12"/>
        <end position="30"/>
    </location>
</feature>
<dbReference type="WBParaSite" id="BXY_0704200.1">
    <property type="protein sequence ID" value="BXY_0704200.1"/>
    <property type="gene ID" value="BXY_0704200"/>
</dbReference>
<evidence type="ECO:0000313" key="3">
    <source>
        <dbReference type="WBParaSite" id="BXY_0704200.1"/>
    </source>
</evidence>
<organism evidence="2 3">
    <name type="scientific">Bursaphelenchus xylophilus</name>
    <name type="common">Pinewood nematode worm</name>
    <name type="synonym">Aphelenchoides xylophilus</name>
    <dbReference type="NCBI Taxonomy" id="6326"/>
    <lineage>
        <taxon>Eukaryota</taxon>
        <taxon>Metazoa</taxon>
        <taxon>Ecdysozoa</taxon>
        <taxon>Nematoda</taxon>
        <taxon>Chromadorea</taxon>
        <taxon>Rhabditida</taxon>
        <taxon>Tylenchina</taxon>
        <taxon>Tylenchomorpha</taxon>
        <taxon>Aphelenchoidea</taxon>
        <taxon>Aphelenchoididae</taxon>
        <taxon>Bursaphelenchus</taxon>
    </lineage>
</organism>
<dbReference type="AlphaFoldDB" id="A0A1I7S213"/>
<reference evidence="3" key="1">
    <citation type="submission" date="2016-11" db="UniProtKB">
        <authorList>
            <consortium name="WormBaseParasite"/>
        </authorList>
    </citation>
    <scope>IDENTIFICATION</scope>
</reference>
<name>A0A1I7S213_BURXY</name>
<keyword evidence="1" id="KW-0472">Membrane</keyword>
<accession>A0A1I7S213</accession>
<dbReference type="Proteomes" id="UP000095284">
    <property type="component" value="Unplaced"/>
</dbReference>
<keyword evidence="1" id="KW-1133">Transmembrane helix</keyword>
<sequence length="218" mass="24300">MDVVYTVVESIHFFIPIVAVLVVAGSIFLFRSAPNEDEVLHSAAEETESSAEIFNNLFRRESAKDEESGLTREVTYPRCNLSSEVTYPWGNLSSEVTYPKLGVTYPSTSDLKNEFIFVKETIQGVISAFNEHKITLFGSSVLDVHLLVSKELAKEASFPDSAEALFSAENTKEKSEESLISTIDLQDGASFTVELTIVDVAFFPTENLRTPFYIPEDY</sequence>
<evidence type="ECO:0000256" key="1">
    <source>
        <dbReference type="SAM" id="Phobius"/>
    </source>
</evidence>
<evidence type="ECO:0000313" key="2">
    <source>
        <dbReference type="Proteomes" id="UP000095284"/>
    </source>
</evidence>
<protein>
    <submittedName>
        <fullName evidence="3">SEA domain-containing protein</fullName>
    </submittedName>
</protein>